<evidence type="ECO:0000256" key="7">
    <source>
        <dbReference type="ARBA" id="ARBA00022989"/>
    </source>
</evidence>
<proteinExistence type="predicted"/>
<dbReference type="SUPFAM" id="SSF90123">
    <property type="entry name" value="ABC transporter transmembrane region"/>
    <property type="match status" value="1"/>
</dbReference>
<dbReference type="Pfam" id="PF00664">
    <property type="entry name" value="ABC_membrane"/>
    <property type="match status" value="1"/>
</dbReference>
<protein>
    <recommendedName>
        <fullName evidence="14">P-loop containing nucleoside triphosphate hydrolase protein</fullName>
    </recommendedName>
</protein>
<evidence type="ECO:0000259" key="10">
    <source>
        <dbReference type="PROSITE" id="PS50893"/>
    </source>
</evidence>
<keyword evidence="13" id="KW-1185">Reference proteome</keyword>
<dbReference type="AlphaFoldDB" id="A0AAJ0CYW4"/>
<dbReference type="InterPro" id="IPR003439">
    <property type="entry name" value="ABC_transporter-like_ATP-bd"/>
</dbReference>
<feature type="transmembrane region" description="Helical" evidence="9">
    <location>
        <begin position="578"/>
        <end position="598"/>
    </location>
</feature>
<dbReference type="EMBL" id="JASWJB010000024">
    <property type="protein sequence ID" value="KAK2609358.1"/>
    <property type="molecule type" value="Genomic_DNA"/>
</dbReference>
<evidence type="ECO:0000313" key="12">
    <source>
        <dbReference type="EMBL" id="KAK2609358.1"/>
    </source>
</evidence>
<keyword evidence="6" id="KW-0067">ATP-binding</keyword>
<keyword evidence="7 9" id="KW-1133">Transmembrane helix</keyword>
<evidence type="ECO:0008006" key="14">
    <source>
        <dbReference type="Google" id="ProtNLM"/>
    </source>
</evidence>
<dbReference type="GO" id="GO:0005524">
    <property type="term" value="F:ATP binding"/>
    <property type="evidence" value="ECO:0007669"/>
    <property type="project" value="UniProtKB-KW"/>
</dbReference>
<dbReference type="InterPro" id="IPR017871">
    <property type="entry name" value="ABC_transporter-like_CS"/>
</dbReference>
<dbReference type="InterPro" id="IPR011527">
    <property type="entry name" value="ABC1_TM_dom"/>
</dbReference>
<dbReference type="InterPro" id="IPR036640">
    <property type="entry name" value="ABC1_TM_sf"/>
</dbReference>
<dbReference type="InterPro" id="IPR044726">
    <property type="entry name" value="ABCC_6TM_D2"/>
</dbReference>
<dbReference type="SMART" id="SM00382">
    <property type="entry name" value="AAA"/>
    <property type="match status" value="2"/>
</dbReference>
<feature type="domain" description="ABC transmembrane type-1" evidence="11">
    <location>
        <begin position="445"/>
        <end position="720"/>
    </location>
</feature>
<sequence length="959" mass="106926">MIGLKPVIADMMQGLRKTEMNYSKTFRVVWVITKSIGITCHMLTPIIIVTAALYLTRFVDGLSPVEIFTTLAFVSLTAFPMLRLMNSYSLFTPMLGCFQRIQAYLLLGERQDDRETISDLVLRMSESTEKDHSRYSALEVKNSRVQRPSIELQLPQPPIVFVDASITAAVGKVPLLKNVNISITRAEIAVVVGRTGSGKTTFLRSILGEAPAISGLIYVERRQIAYCDQSPWLKSISIRENIIGDQPYERDWYETVLHACLLNEDLRQLPNSDQTAAGNGGTNLSGGQRQRVALARAVYSRAPLLVLDNVFSSLDRPTADIVFCRLFTADGLFKRIGSTVIMTTHAVEYIKTADRILMIENDGSVRSLSNVADAWHNQTEVKELIKAKPNEPDLEDTPPTQDQITSQCSVARNNPVSEKMSCPRQQGDLRLYSYYLASASKWTWSIWLLTIVIDTATERLPDIFIRIWVDHAPKDKFWLLGYILLGCSHFIWSAITLSIYHLQIVPATSESLHRKLVDTVMECTLSFLSSTNSGSILNLFSQDMTLVSQDLPSSFYLFVYFCCLTLLDVAIITSGSTYAASVIPFIFAFLYLIQYFYLRTSRQIRHLDLEAKTPLYTQFTELAAGLLHIRSFGWHAKYLSQSLAILDFSQRPFYYMFCIQRWLTLVIDLSVLGIATVLVSTALCIKDTTTQGAIGLALLNLVNFGVVIGRLVEVWVSLETSLGAISRIRSFAENTPIEQDREQASLPPGCLKQGAIQIIDVTSTYNGKSSLILTLLNFLDYTGVVRIDGIDLLDIPRQALRSIITTIPQDLVELPGSVRHNILPDTISTASDKSQNGPLNEVLDKVGLVDYIASRGGLDAPLADMGFSHGQRQLLSLARAMLHKLENDSSILLVDEATSSLDVETARVMQQVIEEAFRNCTTITISHQPETLKNADLVVEIDDGRIVSIAERRASRGSR</sequence>
<keyword evidence="5" id="KW-0547">Nucleotide-binding</keyword>
<dbReference type="PROSITE" id="PS00211">
    <property type="entry name" value="ABC_TRANSPORTER_1"/>
    <property type="match status" value="1"/>
</dbReference>
<evidence type="ECO:0000256" key="6">
    <source>
        <dbReference type="ARBA" id="ARBA00022840"/>
    </source>
</evidence>
<comment type="subcellular location">
    <subcellularLocation>
        <location evidence="1">Cell membrane</location>
        <topology evidence="1">Multi-pass membrane protein</topology>
    </subcellularLocation>
</comment>
<evidence type="ECO:0000256" key="2">
    <source>
        <dbReference type="ARBA" id="ARBA00022448"/>
    </source>
</evidence>
<dbReference type="Gene3D" id="1.20.1560.10">
    <property type="entry name" value="ABC transporter type 1, transmembrane domain"/>
    <property type="match status" value="1"/>
</dbReference>
<dbReference type="GO" id="GO:0016887">
    <property type="term" value="F:ATP hydrolysis activity"/>
    <property type="evidence" value="ECO:0007669"/>
    <property type="project" value="InterPro"/>
</dbReference>
<reference evidence="12" key="1">
    <citation type="submission" date="2023-06" db="EMBL/GenBank/DDBJ databases">
        <title>Conoideocrella luteorostrata (Hypocreales: Clavicipitaceae), a potential biocontrol fungus for elongate hemlock scale in United States Christmas tree production areas.</title>
        <authorList>
            <person name="Barrett H."/>
            <person name="Lovett B."/>
            <person name="Macias A.M."/>
            <person name="Stajich J.E."/>
            <person name="Kasson M.T."/>
        </authorList>
    </citation>
    <scope>NUCLEOTIDE SEQUENCE</scope>
    <source>
        <strain evidence="12">ARSEF 14590</strain>
    </source>
</reference>
<feature type="transmembrane region" description="Helical" evidence="9">
    <location>
        <begin position="434"/>
        <end position="457"/>
    </location>
</feature>
<name>A0AAJ0CYW4_9HYPO</name>
<feature type="domain" description="ABC transporter" evidence="10">
    <location>
        <begin position="159"/>
        <end position="387"/>
    </location>
</feature>
<evidence type="ECO:0000256" key="8">
    <source>
        <dbReference type="ARBA" id="ARBA00023136"/>
    </source>
</evidence>
<evidence type="ECO:0000256" key="3">
    <source>
        <dbReference type="ARBA" id="ARBA00022475"/>
    </source>
</evidence>
<feature type="transmembrane region" description="Helical" evidence="9">
    <location>
        <begin position="28"/>
        <end position="55"/>
    </location>
</feature>
<dbReference type="PROSITE" id="PS50929">
    <property type="entry name" value="ABC_TM1F"/>
    <property type="match status" value="1"/>
</dbReference>
<evidence type="ECO:0000256" key="9">
    <source>
        <dbReference type="SAM" id="Phobius"/>
    </source>
</evidence>
<dbReference type="GO" id="GO:0140359">
    <property type="term" value="F:ABC-type transporter activity"/>
    <property type="evidence" value="ECO:0007669"/>
    <property type="project" value="InterPro"/>
</dbReference>
<keyword evidence="3" id="KW-1003">Cell membrane</keyword>
<evidence type="ECO:0000256" key="5">
    <source>
        <dbReference type="ARBA" id="ARBA00022741"/>
    </source>
</evidence>
<dbReference type="PANTHER" id="PTHR24223:SF399">
    <property type="entry name" value="ABC TRANSPORTER ATNG"/>
    <property type="match status" value="1"/>
</dbReference>
<evidence type="ECO:0000313" key="13">
    <source>
        <dbReference type="Proteomes" id="UP001251528"/>
    </source>
</evidence>
<keyword evidence="2" id="KW-0813">Transport</keyword>
<keyword evidence="8 9" id="KW-0472">Membrane</keyword>
<evidence type="ECO:0000259" key="11">
    <source>
        <dbReference type="PROSITE" id="PS50929"/>
    </source>
</evidence>
<accession>A0AAJ0CYW4</accession>
<dbReference type="Gene3D" id="3.40.50.300">
    <property type="entry name" value="P-loop containing nucleotide triphosphate hydrolases"/>
    <property type="match status" value="2"/>
</dbReference>
<gene>
    <name evidence="12" type="ORF">QQS21_002139</name>
</gene>
<dbReference type="InterPro" id="IPR003593">
    <property type="entry name" value="AAA+_ATPase"/>
</dbReference>
<dbReference type="Pfam" id="PF00005">
    <property type="entry name" value="ABC_tran"/>
    <property type="match status" value="2"/>
</dbReference>
<evidence type="ECO:0000256" key="4">
    <source>
        <dbReference type="ARBA" id="ARBA00022692"/>
    </source>
</evidence>
<feature type="transmembrane region" description="Helical" evidence="9">
    <location>
        <begin position="554"/>
        <end position="572"/>
    </location>
</feature>
<feature type="transmembrane region" description="Helical" evidence="9">
    <location>
        <begin position="662"/>
        <end position="683"/>
    </location>
</feature>
<keyword evidence="4 9" id="KW-0812">Transmembrane</keyword>
<dbReference type="GO" id="GO:0005886">
    <property type="term" value="C:plasma membrane"/>
    <property type="evidence" value="ECO:0007669"/>
    <property type="project" value="UniProtKB-SubCell"/>
</dbReference>
<dbReference type="CDD" id="cd18580">
    <property type="entry name" value="ABC_6TM_ABCC_D2"/>
    <property type="match status" value="1"/>
</dbReference>
<comment type="caution">
    <text evidence="12">The sequence shown here is derived from an EMBL/GenBank/DDBJ whole genome shotgun (WGS) entry which is preliminary data.</text>
</comment>
<dbReference type="SUPFAM" id="SSF52540">
    <property type="entry name" value="P-loop containing nucleoside triphosphate hydrolases"/>
    <property type="match status" value="2"/>
</dbReference>
<evidence type="ECO:0000256" key="1">
    <source>
        <dbReference type="ARBA" id="ARBA00004651"/>
    </source>
</evidence>
<dbReference type="PANTHER" id="PTHR24223">
    <property type="entry name" value="ATP-BINDING CASSETTE SUB-FAMILY C"/>
    <property type="match status" value="1"/>
</dbReference>
<dbReference type="Proteomes" id="UP001251528">
    <property type="component" value="Unassembled WGS sequence"/>
</dbReference>
<dbReference type="PROSITE" id="PS50893">
    <property type="entry name" value="ABC_TRANSPORTER_2"/>
    <property type="match status" value="1"/>
</dbReference>
<feature type="transmembrane region" description="Helical" evidence="9">
    <location>
        <begin position="67"/>
        <end position="85"/>
    </location>
</feature>
<dbReference type="InterPro" id="IPR027417">
    <property type="entry name" value="P-loop_NTPase"/>
</dbReference>
<feature type="transmembrane region" description="Helical" evidence="9">
    <location>
        <begin position="477"/>
        <end position="500"/>
    </location>
</feature>
<organism evidence="12 13">
    <name type="scientific">Conoideocrella luteorostrata</name>
    <dbReference type="NCBI Taxonomy" id="1105319"/>
    <lineage>
        <taxon>Eukaryota</taxon>
        <taxon>Fungi</taxon>
        <taxon>Dikarya</taxon>
        <taxon>Ascomycota</taxon>
        <taxon>Pezizomycotina</taxon>
        <taxon>Sordariomycetes</taxon>
        <taxon>Hypocreomycetidae</taxon>
        <taxon>Hypocreales</taxon>
        <taxon>Clavicipitaceae</taxon>
        <taxon>Conoideocrella</taxon>
    </lineage>
</organism>
<dbReference type="InterPro" id="IPR050173">
    <property type="entry name" value="ABC_transporter_C-like"/>
</dbReference>